<dbReference type="InterPro" id="IPR011009">
    <property type="entry name" value="Kinase-like_dom_sf"/>
</dbReference>
<dbReference type="RefSeq" id="XP_031426369.1">
    <property type="nucleotide sequence ID" value="XM_031570509.2"/>
</dbReference>
<evidence type="ECO:0000256" key="3">
    <source>
        <dbReference type="ARBA" id="ARBA00022777"/>
    </source>
</evidence>
<dbReference type="GO" id="GO:0004672">
    <property type="term" value="F:protein kinase activity"/>
    <property type="evidence" value="ECO:0007669"/>
    <property type="project" value="InterPro"/>
</dbReference>
<reference evidence="8 9" key="1">
    <citation type="submission" date="2025-04" db="UniProtKB">
        <authorList>
            <consortium name="RefSeq"/>
        </authorList>
    </citation>
    <scope>IDENTIFICATION</scope>
</reference>
<evidence type="ECO:0000313" key="10">
    <source>
        <dbReference type="RefSeq" id="XP_031426356.1"/>
    </source>
</evidence>
<gene>
    <name evidence="8 9 10 11" type="primary">map3k14a</name>
</gene>
<dbReference type="InterPro" id="IPR050538">
    <property type="entry name" value="MAP_kinase_kinase_kinase"/>
</dbReference>
<accession>A0A6P8FK30</accession>
<feature type="compositionally biased region" description="Pro residues" evidence="5">
    <location>
        <begin position="597"/>
        <end position="609"/>
    </location>
</feature>
<dbReference type="PROSITE" id="PS50011">
    <property type="entry name" value="PROTEIN_KINASE_DOM"/>
    <property type="match status" value="1"/>
</dbReference>
<dbReference type="PANTHER" id="PTHR48016">
    <property type="entry name" value="MAP KINASE KINASE KINASE SSK2-RELATED-RELATED"/>
    <property type="match status" value="1"/>
</dbReference>
<feature type="region of interest" description="Disordered" evidence="5">
    <location>
        <begin position="566"/>
        <end position="657"/>
    </location>
</feature>
<dbReference type="RefSeq" id="XP_031426352.1">
    <property type="nucleotide sequence ID" value="XM_031570492.2"/>
</dbReference>
<keyword evidence="7" id="KW-1185">Reference proteome</keyword>
<keyword evidence="4" id="KW-0067">ATP-binding</keyword>
<dbReference type="GeneID" id="105898527"/>
<feature type="domain" description="Protein kinase" evidence="6">
    <location>
        <begin position="307"/>
        <end position="560"/>
    </location>
</feature>
<evidence type="ECO:0000256" key="4">
    <source>
        <dbReference type="ARBA" id="ARBA00022840"/>
    </source>
</evidence>
<dbReference type="InterPro" id="IPR000719">
    <property type="entry name" value="Prot_kinase_dom"/>
</dbReference>
<evidence type="ECO:0000259" key="6">
    <source>
        <dbReference type="PROSITE" id="PS50011"/>
    </source>
</evidence>
<dbReference type="OrthoDB" id="5836549at2759"/>
<dbReference type="CTD" id="100004261"/>
<dbReference type="Gene3D" id="3.30.200.20">
    <property type="entry name" value="Phosphorylase Kinase, domain 1"/>
    <property type="match status" value="1"/>
</dbReference>
<sequence length="863" mass="95597">MAVTGRFLNSTMPFRGPPLKGSFDKSIHTNPPPTEQDFKHEVKVGKEPSVAPYNSALARVITHGTAEQVGTQSFRSPKHTCQFIAQAQCESPESQEFSPTYTSPPHSYRQDYRPSPPQSSHLSHAEPPVTAPPVETQQQVGRRRHRRKHRRRRRSKKGEGVPGVPEQETGEIPPELHPIHAALTEQGVLSEFSSSSSSSESVWVQETGGWETPSSNLYCHPFGHQSLDVAGPGAPDSASELAVKAFRAVVTYEDKRDGREYITPFVEAVVRDFREKEDQPQEDDINEGLILHERLKPVDSEYLEGREYSSSLIKSGSYGDVCRIRDNNTGFECAAKKVPLDRFKSMEVGAWSCLLPLPCVVELFGAVREGPNIILFMELKSGSLGQLLEQRGRLPEDLALYYFTQVLGALEHLHQRQILHLDVKADNVLLSEDGKNTFLCDFGHSEKLNTHGQCVRLNTDMKGTETHMAPEVVKAERCGTKADVWSCSCMLLHMRTGCHPWTRLYSRPLYLTIANEPPPLREIPPDCSPLITDILKAGLQKEPMRRASPSELRVQATQALQAVGGLTSPVKGPYVKPLKKLDRHNPAPTDATATTPTPTPTATPHPTPPASSASLSPVPGRKRTTSRSKTCTQPEEREWETQEEEGERSPLSPAPLHTVNVTAATTASEQEPCKLERGERVIIDFFLSSLSLPHTAEIQEQLLSCLSSEGPSHLDLWDKKDSGRWSLSPGEDLSSGVFSSNSQSESQRFSMDWLGTPHLQPPLCLGGVDVCIQDFDGRCIRIREKPKVSVGHIARGISEQISEPVFSLQSMDGRPVSHNEEVQESGLLLRCVHAPDCNHSGHTPSCTLPWRWRIKDGCLEAKN</sequence>
<dbReference type="KEGG" id="char:105898527"/>
<protein>
    <submittedName>
        <fullName evidence="8 9">Mitogen-activated protein kinase kinase kinase 14</fullName>
    </submittedName>
</protein>
<evidence type="ECO:0000256" key="2">
    <source>
        <dbReference type="ARBA" id="ARBA00022741"/>
    </source>
</evidence>
<organism evidence="7 11">
    <name type="scientific">Clupea harengus</name>
    <name type="common">Atlantic herring</name>
    <dbReference type="NCBI Taxonomy" id="7950"/>
    <lineage>
        <taxon>Eukaryota</taxon>
        <taxon>Metazoa</taxon>
        <taxon>Chordata</taxon>
        <taxon>Craniata</taxon>
        <taxon>Vertebrata</taxon>
        <taxon>Euteleostomi</taxon>
        <taxon>Actinopterygii</taxon>
        <taxon>Neopterygii</taxon>
        <taxon>Teleostei</taxon>
        <taxon>Clupei</taxon>
        <taxon>Clupeiformes</taxon>
        <taxon>Clupeoidei</taxon>
        <taxon>Clupeidae</taxon>
        <taxon>Clupea</taxon>
    </lineage>
</organism>
<dbReference type="Gene3D" id="1.10.510.10">
    <property type="entry name" value="Transferase(Phosphotransferase) domain 1"/>
    <property type="match status" value="1"/>
</dbReference>
<dbReference type="GO" id="GO:0005524">
    <property type="term" value="F:ATP binding"/>
    <property type="evidence" value="ECO:0007669"/>
    <property type="project" value="UniProtKB-KW"/>
</dbReference>
<dbReference type="RefSeq" id="XP_031426356.1">
    <property type="nucleotide sequence ID" value="XM_031570496.2"/>
</dbReference>
<feature type="compositionally biased region" description="Polar residues" evidence="5">
    <location>
        <begin position="91"/>
        <end position="105"/>
    </location>
</feature>
<evidence type="ECO:0000313" key="7">
    <source>
        <dbReference type="Proteomes" id="UP000515152"/>
    </source>
</evidence>
<dbReference type="PANTHER" id="PTHR48016:SF9">
    <property type="entry name" value="MITOGEN-ACTIVATED PROTEIN KINASE KINASE KINASE 14"/>
    <property type="match status" value="1"/>
</dbReference>
<dbReference type="GeneTree" id="ENSGT00940000156497"/>
<dbReference type="Proteomes" id="UP000515152">
    <property type="component" value="Chromosome 1"/>
</dbReference>
<dbReference type="RefSeq" id="XP_012681018.1">
    <property type="nucleotide sequence ID" value="XM_012825564.3"/>
</dbReference>
<keyword evidence="1" id="KW-0808">Transferase</keyword>
<feature type="region of interest" description="Disordered" evidence="5">
    <location>
        <begin position="1"/>
        <end position="38"/>
    </location>
</feature>
<evidence type="ECO:0000313" key="9">
    <source>
        <dbReference type="RefSeq" id="XP_031426352.1"/>
    </source>
</evidence>
<dbReference type="AlphaFoldDB" id="A0A6P8FK30"/>
<proteinExistence type="predicted"/>
<keyword evidence="3 8" id="KW-0418">Kinase</keyword>
<dbReference type="SUPFAM" id="SSF56112">
    <property type="entry name" value="Protein kinase-like (PK-like)"/>
    <property type="match status" value="1"/>
</dbReference>
<evidence type="ECO:0000313" key="11">
    <source>
        <dbReference type="RefSeq" id="XP_031426369.1"/>
    </source>
</evidence>
<evidence type="ECO:0000256" key="5">
    <source>
        <dbReference type="SAM" id="MobiDB-lite"/>
    </source>
</evidence>
<feature type="compositionally biased region" description="Low complexity" evidence="5">
    <location>
        <begin position="586"/>
        <end position="596"/>
    </location>
</feature>
<evidence type="ECO:0000313" key="8">
    <source>
        <dbReference type="RefSeq" id="XP_012681018.1"/>
    </source>
</evidence>
<dbReference type="Pfam" id="PF00069">
    <property type="entry name" value="Pkinase"/>
    <property type="match status" value="1"/>
</dbReference>
<feature type="region of interest" description="Disordered" evidence="5">
    <location>
        <begin position="91"/>
        <end position="174"/>
    </location>
</feature>
<dbReference type="PROSITE" id="PS00108">
    <property type="entry name" value="PROTEIN_KINASE_ST"/>
    <property type="match status" value="1"/>
</dbReference>
<name>A0A6P8FK30_CLUHA</name>
<feature type="compositionally biased region" description="Basic residues" evidence="5">
    <location>
        <begin position="141"/>
        <end position="156"/>
    </location>
</feature>
<dbReference type="SMART" id="SM00220">
    <property type="entry name" value="S_TKc"/>
    <property type="match status" value="1"/>
</dbReference>
<evidence type="ECO:0000256" key="1">
    <source>
        <dbReference type="ARBA" id="ARBA00022679"/>
    </source>
</evidence>
<dbReference type="GO" id="GO:0007249">
    <property type="term" value="P:canonical NF-kappaB signal transduction"/>
    <property type="evidence" value="ECO:0007669"/>
    <property type="project" value="TreeGrafter"/>
</dbReference>
<dbReference type="InterPro" id="IPR008271">
    <property type="entry name" value="Ser/Thr_kinase_AS"/>
</dbReference>
<keyword evidence="2" id="KW-0547">Nucleotide-binding</keyword>